<dbReference type="AlphaFoldDB" id="A0A7J7K848"/>
<dbReference type="Proteomes" id="UP000593567">
    <property type="component" value="Unassembled WGS sequence"/>
</dbReference>
<keyword evidence="2" id="KW-1133">Transmembrane helix</keyword>
<accession>A0A7J7K848</accession>
<evidence type="ECO:0000256" key="1">
    <source>
        <dbReference type="SAM" id="MobiDB-lite"/>
    </source>
</evidence>
<reference evidence="3" key="1">
    <citation type="submission" date="2020-06" db="EMBL/GenBank/DDBJ databases">
        <title>Draft genome of Bugula neritina, a colonial animal packing powerful symbionts and potential medicines.</title>
        <authorList>
            <person name="Rayko M."/>
        </authorList>
    </citation>
    <scope>NUCLEOTIDE SEQUENCE [LARGE SCALE GENOMIC DNA]</scope>
    <source>
        <strain evidence="3">Kwan_BN1</strain>
    </source>
</reference>
<proteinExistence type="predicted"/>
<feature type="transmembrane region" description="Helical" evidence="2">
    <location>
        <begin position="158"/>
        <end position="178"/>
    </location>
</feature>
<evidence type="ECO:0000256" key="2">
    <source>
        <dbReference type="SAM" id="Phobius"/>
    </source>
</evidence>
<gene>
    <name evidence="3" type="ORF">EB796_006888</name>
</gene>
<dbReference type="EMBL" id="VXIV02000994">
    <property type="protein sequence ID" value="KAF6034810.1"/>
    <property type="molecule type" value="Genomic_DNA"/>
</dbReference>
<name>A0A7J7K848_BUGNE</name>
<keyword evidence="2" id="KW-0472">Membrane</keyword>
<organism evidence="3 4">
    <name type="scientific">Bugula neritina</name>
    <name type="common">Brown bryozoan</name>
    <name type="synonym">Sertularia neritina</name>
    <dbReference type="NCBI Taxonomy" id="10212"/>
    <lineage>
        <taxon>Eukaryota</taxon>
        <taxon>Metazoa</taxon>
        <taxon>Spiralia</taxon>
        <taxon>Lophotrochozoa</taxon>
        <taxon>Bryozoa</taxon>
        <taxon>Gymnolaemata</taxon>
        <taxon>Cheilostomatida</taxon>
        <taxon>Flustrina</taxon>
        <taxon>Buguloidea</taxon>
        <taxon>Bugulidae</taxon>
        <taxon>Bugula</taxon>
    </lineage>
</organism>
<evidence type="ECO:0000313" key="3">
    <source>
        <dbReference type="EMBL" id="KAF6034810.1"/>
    </source>
</evidence>
<evidence type="ECO:0000313" key="4">
    <source>
        <dbReference type="Proteomes" id="UP000593567"/>
    </source>
</evidence>
<sequence>MKLQGPQSNYCMEPRLPATPLQPLATQLSYEGQQQVLKHRLHSDGGDNHNIYEEMRDVGKSHSFRKTTKDLTNRPLPNTGYAGSERKQFDEVEEGTDYSAYSVPPGPGIKKYNPLYGEISSTEKRESLDKKLRESHMSSSPSVVNIKRDNSCNKCSCGISLLAILVSLAAMAIVLLTATNTISLASDLSSTGAIGVSSAITSQSEFDKLAQNQVEGSSSNTDSTFSGINSSLLLFESQLTDVTSNISHVHQSLFDFITNVSNSVPSQGPKGEQGPQGATGFINVSLCSHRRNLRILSSRTALTQVVLDSSQEKIIAATCSFKKYTAATLKTSTQNSFNTYQCSCTTIESTAPSDGECAIDYWACALPASV</sequence>
<comment type="caution">
    <text evidence="3">The sequence shown here is derived from an EMBL/GenBank/DDBJ whole genome shotgun (WGS) entry which is preliminary data.</text>
</comment>
<keyword evidence="2" id="KW-0812">Transmembrane</keyword>
<feature type="region of interest" description="Disordered" evidence="1">
    <location>
        <begin position="68"/>
        <end position="88"/>
    </location>
</feature>
<protein>
    <submittedName>
        <fullName evidence="3">Uncharacterized protein</fullName>
    </submittedName>
</protein>
<keyword evidence="4" id="KW-1185">Reference proteome</keyword>